<evidence type="ECO:0000256" key="2">
    <source>
        <dbReference type="ARBA" id="ARBA00007639"/>
    </source>
</evidence>
<dbReference type="InterPro" id="IPR025997">
    <property type="entry name" value="SBP_2_dom"/>
</dbReference>
<evidence type="ECO:0000256" key="3">
    <source>
        <dbReference type="ARBA" id="ARBA00022729"/>
    </source>
</evidence>
<sequence length="326" mass="34442">MQNIRRRVFAAGVALTAVTALTACSSDSSTGAGGSGDLRIGYMIWDTSVPFYSNLISKANETADSMGADLDIQSGNGDLAQQIAVVQQFVTQQYDMILISPSDPKGIVPAIRQANAANIPVMAVNTKADTSDGAELVTYVGVDDVEFGHHQGELLAKALDGKGTVAYITGKLGTSAQIERQQGFEDALGDYPGIKVVATQAADWDNAKALAVTQDFLSKYPSGQLDAVVGQGPESVTGAKYAFGNNRKDVKFIIGDYPADVRDAIVEGSVYGTVDQDPAPQGVNAITYAVNWLQGKESEVPRPEAYIDMPVVTQENVDDVPAAWGE</sequence>
<evidence type="ECO:0000256" key="1">
    <source>
        <dbReference type="ARBA" id="ARBA00004196"/>
    </source>
</evidence>
<comment type="similarity">
    <text evidence="2">Belongs to the bacterial solute-binding protein 2 family.</text>
</comment>
<keyword evidence="3 4" id="KW-0732">Signal</keyword>
<dbReference type="Gene3D" id="3.40.50.2300">
    <property type="match status" value="2"/>
</dbReference>
<feature type="signal peptide" evidence="4">
    <location>
        <begin position="1"/>
        <end position="22"/>
    </location>
</feature>
<dbReference type="Proteomes" id="UP001235712">
    <property type="component" value="Unassembled WGS sequence"/>
</dbReference>
<dbReference type="InterPro" id="IPR028082">
    <property type="entry name" value="Peripla_BP_I"/>
</dbReference>
<feature type="domain" description="Periplasmic binding protein" evidence="5">
    <location>
        <begin position="40"/>
        <end position="297"/>
    </location>
</feature>
<feature type="chain" id="PRO_5045055530" evidence="4">
    <location>
        <begin position="23"/>
        <end position="326"/>
    </location>
</feature>
<organism evidence="6 7">
    <name type="scientific">Kineosporia succinea</name>
    <dbReference type="NCBI Taxonomy" id="84632"/>
    <lineage>
        <taxon>Bacteria</taxon>
        <taxon>Bacillati</taxon>
        <taxon>Actinomycetota</taxon>
        <taxon>Actinomycetes</taxon>
        <taxon>Kineosporiales</taxon>
        <taxon>Kineosporiaceae</taxon>
        <taxon>Kineosporia</taxon>
    </lineage>
</organism>
<name>A0ABT9PC30_9ACTN</name>
<comment type="caution">
    <text evidence="6">The sequence shown here is derived from an EMBL/GenBank/DDBJ whole genome shotgun (WGS) entry which is preliminary data.</text>
</comment>
<dbReference type="PANTHER" id="PTHR46847">
    <property type="entry name" value="D-ALLOSE-BINDING PERIPLASMIC PROTEIN-RELATED"/>
    <property type="match status" value="1"/>
</dbReference>
<dbReference type="RefSeq" id="WP_307249224.1">
    <property type="nucleotide sequence ID" value="NZ_JAUSQZ010000001.1"/>
</dbReference>
<dbReference type="CDD" id="cd01536">
    <property type="entry name" value="PBP1_ABC_sugar_binding-like"/>
    <property type="match status" value="1"/>
</dbReference>
<dbReference type="PANTHER" id="PTHR46847:SF1">
    <property type="entry name" value="D-ALLOSE-BINDING PERIPLASMIC PROTEIN-RELATED"/>
    <property type="match status" value="1"/>
</dbReference>
<dbReference type="SUPFAM" id="SSF53822">
    <property type="entry name" value="Periplasmic binding protein-like I"/>
    <property type="match status" value="1"/>
</dbReference>
<reference evidence="6 7" key="1">
    <citation type="submission" date="2023-07" db="EMBL/GenBank/DDBJ databases">
        <title>Sequencing the genomes of 1000 actinobacteria strains.</title>
        <authorList>
            <person name="Klenk H.-P."/>
        </authorList>
    </citation>
    <scope>NUCLEOTIDE SEQUENCE [LARGE SCALE GENOMIC DNA]</scope>
    <source>
        <strain evidence="6 7">DSM 44388</strain>
    </source>
</reference>
<dbReference type="PROSITE" id="PS51257">
    <property type="entry name" value="PROKAR_LIPOPROTEIN"/>
    <property type="match status" value="1"/>
</dbReference>
<evidence type="ECO:0000313" key="6">
    <source>
        <dbReference type="EMBL" id="MDP9830238.1"/>
    </source>
</evidence>
<evidence type="ECO:0000259" key="5">
    <source>
        <dbReference type="Pfam" id="PF13407"/>
    </source>
</evidence>
<dbReference type="EMBL" id="JAUSQZ010000001">
    <property type="protein sequence ID" value="MDP9830238.1"/>
    <property type="molecule type" value="Genomic_DNA"/>
</dbReference>
<accession>A0ABT9PC30</accession>
<evidence type="ECO:0000313" key="7">
    <source>
        <dbReference type="Proteomes" id="UP001235712"/>
    </source>
</evidence>
<comment type="subcellular location">
    <subcellularLocation>
        <location evidence="1">Cell envelope</location>
    </subcellularLocation>
</comment>
<dbReference type="Pfam" id="PF13407">
    <property type="entry name" value="Peripla_BP_4"/>
    <property type="match status" value="1"/>
</dbReference>
<protein>
    <submittedName>
        <fullName evidence="6">Ribose transport system substrate-binding protein</fullName>
    </submittedName>
</protein>
<keyword evidence="7" id="KW-1185">Reference proteome</keyword>
<evidence type="ECO:0000256" key="4">
    <source>
        <dbReference type="SAM" id="SignalP"/>
    </source>
</evidence>
<gene>
    <name evidence="6" type="ORF">J2S57_005987</name>
</gene>
<proteinExistence type="inferred from homology"/>